<evidence type="ECO:0000313" key="3">
    <source>
        <dbReference type="Proteomes" id="UP000244052"/>
    </source>
</evidence>
<dbReference type="AlphaFoldDB" id="A0A2T5PHZ8"/>
<dbReference type="EMBL" id="QASO01000119">
    <property type="protein sequence ID" value="PTU77330.1"/>
    <property type="molecule type" value="Genomic_DNA"/>
</dbReference>
<keyword evidence="1" id="KW-1133">Transmembrane helix</keyword>
<gene>
    <name evidence="2" type="ORF">DBO86_20330</name>
</gene>
<accession>A0A2T5PHZ8</accession>
<keyword evidence="3" id="KW-1185">Reference proteome</keyword>
<evidence type="ECO:0000313" key="2">
    <source>
        <dbReference type="EMBL" id="PTU77330.1"/>
    </source>
</evidence>
<feature type="transmembrane region" description="Helical" evidence="1">
    <location>
        <begin position="90"/>
        <end position="108"/>
    </location>
</feature>
<reference evidence="2 3" key="1">
    <citation type="submission" date="2018-04" db="EMBL/GenBank/DDBJ databases">
        <title>Pseudomonas sp. nov., isolated from mangrove soil.</title>
        <authorList>
            <person name="Chen C."/>
        </authorList>
    </citation>
    <scope>NUCLEOTIDE SEQUENCE [LARGE SCALE GENOMIC DNA]</scope>
    <source>
        <strain evidence="2 3">JCM 14246</strain>
    </source>
</reference>
<keyword evidence="1" id="KW-0812">Transmembrane</keyword>
<comment type="caution">
    <text evidence="2">The sequence shown here is derived from an EMBL/GenBank/DDBJ whole genome shotgun (WGS) entry which is preliminary data.</text>
</comment>
<evidence type="ECO:0000256" key="1">
    <source>
        <dbReference type="SAM" id="Phobius"/>
    </source>
</evidence>
<sequence>MSKIKTFVAYLTGYAQTKSAVHGAIRGVKDSAKLPLNFIRGIRSVIQEIRRQAKEENALAELDDKGLWDDMCRQYEISTESVKRKYKSALFVNLLLILGIGLIIGNLLSNLDAGYMMIFANAVFINFLLMLLFQNAYRLNMAYTQSAPPVMRFLKDILKNPSLLVGRTLPDNYKVRLETSNE</sequence>
<keyword evidence="1" id="KW-0472">Membrane</keyword>
<dbReference type="RefSeq" id="WP_108234669.1">
    <property type="nucleotide sequence ID" value="NZ_QASO01000119.1"/>
</dbReference>
<proteinExistence type="predicted"/>
<name>A0A2T5PHZ8_ECTOL</name>
<dbReference type="Proteomes" id="UP000244052">
    <property type="component" value="Unassembled WGS sequence"/>
</dbReference>
<protein>
    <submittedName>
        <fullName evidence="2">Uncharacterized protein</fullName>
    </submittedName>
</protein>
<feature type="transmembrane region" description="Helical" evidence="1">
    <location>
        <begin position="114"/>
        <end position="133"/>
    </location>
</feature>
<organism evidence="2 3">
    <name type="scientific">Ectopseudomonas oleovorans</name>
    <name type="common">Pseudomonas oleovorans</name>
    <dbReference type="NCBI Taxonomy" id="301"/>
    <lineage>
        <taxon>Bacteria</taxon>
        <taxon>Pseudomonadati</taxon>
        <taxon>Pseudomonadota</taxon>
        <taxon>Gammaproteobacteria</taxon>
        <taxon>Pseudomonadales</taxon>
        <taxon>Pseudomonadaceae</taxon>
        <taxon>Ectopseudomonas</taxon>
    </lineage>
</organism>